<feature type="transmembrane region" description="Helical" evidence="1">
    <location>
        <begin position="308"/>
        <end position="324"/>
    </location>
</feature>
<feature type="transmembrane region" description="Helical" evidence="1">
    <location>
        <begin position="249"/>
        <end position="268"/>
    </location>
</feature>
<feature type="transmembrane region" description="Helical" evidence="1">
    <location>
        <begin position="381"/>
        <end position="400"/>
    </location>
</feature>
<proteinExistence type="predicted"/>
<dbReference type="eggNOG" id="ENOG502SYW5">
    <property type="taxonomic scope" value="Eukaryota"/>
</dbReference>
<feature type="transmembrane region" description="Helical" evidence="1">
    <location>
        <begin position="218"/>
        <end position="237"/>
    </location>
</feature>
<dbReference type="EnsemblMetazoa" id="Aqu2.1.27008_001">
    <property type="protein sequence ID" value="Aqu2.1.27008_001"/>
    <property type="gene ID" value="Aqu2.1.27008"/>
</dbReference>
<feature type="transmembrane region" description="Helical" evidence="1">
    <location>
        <begin position="583"/>
        <end position="602"/>
    </location>
</feature>
<evidence type="ECO:0000313" key="3">
    <source>
        <dbReference type="EnsemblMetazoa" id="Aqu2.1.27008_001"/>
    </source>
</evidence>
<feature type="transmembrane region" description="Helical" evidence="1">
    <location>
        <begin position="355"/>
        <end position="375"/>
    </location>
</feature>
<keyword evidence="2" id="KW-0732">Signal</keyword>
<dbReference type="OrthoDB" id="10573701at2759"/>
<keyword evidence="1" id="KW-1133">Transmembrane helix</keyword>
<feature type="transmembrane region" description="Helical" evidence="1">
    <location>
        <begin position="438"/>
        <end position="456"/>
    </location>
</feature>
<dbReference type="EnsemblMetazoa" id="XM_019998715.1">
    <property type="protein sequence ID" value="XP_019854274.1"/>
    <property type="gene ID" value="LOC109583395"/>
</dbReference>
<reference evidence="3" key="2">
    <citation type="submission" date="2017-05" db="UniProtKB">
        <authorList>
            <consortium name="EnsemblMetazoa"/>
        </authorList>
    </citation>
    <scope>IDENTIFICATION</scope>
</reference>
<feature type="transmembrane region" description="Helical" evidence="1">
    <location>
        <begin position="149"/>
        <end position="169"/>
    </location>
</feature>
<protein>
    <submittedName>
        <fullName evidence="3">Uncharacterized protein</fullName>
    </submittedName>
</protein>
<feature type="transmembrane region" description="Helical" evidence="1">
    <location>
        <begin position="123"/>
        <end position="143"/>
    </location>
</feature>
<feature type="transmembrane region" description="Helical" evidence="1">
    <location>
        <begin position="280"/>
        <end position="296"/>
    </location>
</feature>
<feature type="transmembrane region" description="Helical" evidence="1">
    <location>
        <begin position="407"/>
        <end position="432"/>
    </location>
</feature>
<keyword evidence="1" id="KW-0812">Transmembrane</keyword>
<feature type="transmembrane region" description="Helical" evidence="1">
    <location>
        <begin position="698"/>
        <end position="717"/>
    </location>
</feature>
<dbReference type="InParanoid" id="A0A1X7UHR2"/>
<reference evidence="4" key="1">
    <citation type="journal article" date="2010" name="Nature">
        <title>The Amphimedon queenslandica genome and the evolution of animal complexity.</title>
        <authorList>
            <person name="Srivastava M."/>
            <person name="Simakov O."/>
            <person name="Chapman J."/>
            <person name="Fahey B."/>
            <person name="Gauthier M.E."/>
            <person name="Mitros T."/>
            <person name="Richards G.S."/>
            <person name="Conaco C."/>
            <person name="Dacre M."/>
            <person name="Hellsten U."/>
            <person name="Larroux C."/>
            <person name="Putnam N.H."/>
            <person name="Stanke M."/>
            <person name="Adamska M."/>
            <person name="Darling A."/>
            <person name="Degnan S.M."/>
            <person name="Oakley T.H."/>
            <person name="Plachetzki D.C."/>
            <person name="Zhai Y."/>
            <person name="Adamski M."/>
            <person name="Calcino A."/>
            <person name="Cummins S.F."/>
            <person name="Goodstein D.M."/>
            <person name="Harris C."/>
            <person name="Jackson D.J."/>
            <person name="Leys S.P."/>
            <person name="Shu S."/>
            <person name="Woodcroft B.J."/>
            <person name="Vervoort M."/>
            <person name="Kosik K.S."/>
            <person name="Manning G."/>
            <person name="Degnan B.M."/>
            <person name="Rokhsar D.S."/>
        </authorList>
    </citation>
    <scope>NUCLEOTIDE SEQUENCE [LARGE SCALE GENOMIC DNA]</scope>
</reference>
<accession>A0A1X7UHR2</accession>
<organism evidence="3">
    <name type="scientific">Amphimedon queenslandica</name>
    <name type="common">Sponge</name>
    <dbReference type="NCBI Taxonomy" id="400682"/>
    <lineage>
        <taxon>Eukaryota</taxon>
        <taxon>Metazoa</taxon>
        <taxon>Porifera</taxon>
        <taxon>Demospongiae</taxon>
        <taxon>Heteroscleromorpha</taxon>
        <taxon>Haplosclerida</taxon>
        <taxon>Niphatidae</taxon>
        <taxon>Amphimedon</taxon>
    </lineage>
</organism>
<feature type="transmembrane region" description="Helical" evidence="1">
    <location>
        <begin position="608"/>
        <end position="628"/>
    </location>
</feature>
<feature type="transmembrane region" description="Helical" evidence="1">
    <location>
        <begin position="522"/>
        <end position="552"/>
    </location>
</feature>
<evidence type="ECO:0000256" key="2">
    <source>
        <dbReference type="SAM" id="SignalP"/>
    </source>
</evidence>
<dbReference type="AlphaFoldDB" id="A0A1X7UHR2"/>
<sequence length="886" mass="98555">MMSAAGLFLSFLFLFSSYSSLVSSNSTNELVTLLKVAESRGIINKDQTTSLLSLASELNSGPTISRRRNEPDPTTSTEGDSVFLLMYNQLTLLNVLYFGGSLLIIGAYSLFMTLAFEGCDKRGISLIMIVQTALFGGVGVYLWNTSYQFLGGLLCSISTGLVPYTVYWIQKYLNLWPKENPGFFQDFRLYVRPGWVVMEIAAVVIGLLYLTIIRFPFLLAPISFCIWFLSMDMAPLLPQWSTIDDLYKLRRLVSMVFGLLLMTSGRVMESLLGSEPDFGFWLYLFGLIAFWFSIIIEHDSNDHLKHSMFILINVTLVVIGSHLQRTTFHVFGTLGLILMLLKTLSYRGSMVNRSLVLWLMTGLSVVSLLAQGLKLEGSVEIINGLVTFILFNVYSLIFIAQSERYSLLLLITNLGFIATIPSFNHTLSLWIIDINDPQLLMSLMTLSVLLYHVNMLKYVTIRELSLNSLLFLLYKMTVSVLVSLLLASLGQSWYVWTAGVGLPLVAMILANRSVTLSFVQFIVLLFSICFSLCLSSNLFYLLSCGCMGVVILGTLHRGKWFMISGCGYSVILILLSVPLQSKFMTTIGILYIFGYLTHLAYVVFKRSLIFPLVLVAMGLSIIYAGVVYQSKQNEIYQWSLSLLPSDISVHSPCSRSGNSYQHLKTAEFSIDHVLSYPHVYLLYTGLLVHSLSTGSLPYVPYVCVIGMGLVLVAMGYMKLIFKYCPDLSSSVKVRSMTLSLNEAGIKNGFIVTIKGDKPRSLDLPQYLSIGIGGEGFWSAMSEQFGGLVINVARSAFLPYKLTKESIIASGFHSGSVSFTLSISIATGTKGLGRTTILKNARKMESVLAVMECSLLYSTSFYLPYSPLCTHSLAMNDVCQMLLQKEK</sequence>
<feature type="transmembrane region" description="Helical" evidence="1">
    <location>
        <begin position="493"/>
        <end position="510"/>
    </location>
</feature>
<gene>
    <name evidence="3" type="primary">109583395</name>
</gene>
<feature type="transmembrane region" description="Helical" evidence="1">
    <location>
        <begin position="468"/>
        <end position="487"/>
    </location>
</feature>
<dbReference type="KEGG" id="aqu:109583395"/>
<evidence type="ECO:0000256" key="1">
    <source>
        <dbReference type="SAM" id="Phobius"/>
    </source>
</evidence>
<feature type="transmembrane region" description="Helical" evidence="1">
    <location>
        <begin position="558"/>
        <end position="576"/>
    </location>
</feature>
<feature type="transmembrane region" description="Helical" evidence="1">
    <location>
        <begin position="95"/>
        <end position="116"/>
    </location>
</feature>
<dbReference type="Proteomes" id="UP000007879">
    <property type="component" value="Unassembled WGS sequence"/>
</dbReference>
<keyword evidence="1" id="KW-0472">Membrane</keyword>
<feature type="signal peptide" evidence="2">
    <location>
        <begin position="1"/>
        <end position="24"/>
    </location>
</feature>
<keyword evidence="4" id="KW-1185">Reference proteome</keyword>
<name>A0A1X7UHR2_AMPQE</name>
<evidence type="ECO:0000313" key="4">
    <source>
        <dbReference type="Proteomes" id="UP000007879"/>
    </source>
</evidence>
<feature type="transmembrane region" description="Helical" evidence="1">
    <location>
        <begin position="189"/>
        <end position="212"/>
    </location>
</feature>
<feature type="chain" id="PRO_5013185962" evidence="2">
    <location>
        <begin position="25"/>
        <end position="886"/>
    </location>
</feature>